<proteinExistence type="inferred from homology"/>
<organism evidence="6 7">
    <name type="scientific">Kouleothrix aurantiaca</name>
    <dbReference type="NCBI Taxonomy" id="186479"/>
    <lineage>
        <taxon>Bacteria</taxon>
        <taxon>Bacillati</taxon>
        <taxon>Chloroflexota</taxon>
        <taxon>Chloroflexia</taxon>
        <taxon>Chloroflexales</taxon>
        <taxon>Roseiflexineae</taxon>
        <taxon>Roseiflexaceae</taxon>
        <taxon>Kouleothrix</taxon>
    </lineage>
</organism>
<dbReference type="Proteomes" id="UP000050509">
    <property type="component" value="Unassembled WGS sequence"/>
</dbReference>
<evidence type="ECO:0000313" key="7">
    <source>
        <dbReference type="Proteomes" id="UP000050509"/>
    </source>
</evidence>
<protein>
    <recommendedName>
        <fullName evidence="8">Glycosyl hydrolase family 43</fullName>
    </recommendedName>
</protein>
<comment type="caution">
    <text evidence="6">The sequence shown here is derived from an EMBL/GenBank/DDBJ whole genome shotgun (WGS) entry which is preliminary data.</text>
</comment>
<dbReference type="PANTHER" id="PTHR43817:SF1">
    <property type="entry name" value="HYDROLASE, FAMILY 43, PUTATIVE (AFU_ORTHOLOGUE AFUA_3G01660)-RELATED"/>
    <property type="match status" value="1"/>
</dbReference>
<evidence type="ECO:0000256" key="2">
    <source>
        <dbReference type="ARBA" id="ARBA00022729"/>
    </source>
</evidence>
<dbReference type="GO" id="GO:0004553">
    <property type="term" value="F:hydrolase activity, hydrolyzing O-glycosyl compounds"/>
    <property type="evidence" value="ECO:0007669"/>
    <property type="project" value="InterPro"/>
</dbReference>
<evidence type="ECO:0000256" key="4">
    <source>
        <dbReference type="ARBA" id="ARBA00023295"/>
    </source>
</evidence>
<dbReference type="InterPro" id="IPR023296">
    <property type="entry name" value="Glyco_hydro_beta-prop_sf"/>
</dbReference>
<feature type="chain" id="PRO_5006156804" description="Glycosyl hydrolase family 43" evidence="5">
    <location>
        <begin position="26"/>
        <end position="140"/>
    </location>
</feature>
<dbReference type="GO" id="GO:0005975">
    <property type="term" value="P:carbohydrate metabolic process"/>
    <property type="evidence" value="ECO:0007669"/>
    <property type="project" value="InterPro"/>
</dbReference>
<evidence type="ECO:0000256" key="1">
    <source>
        <dbReference type="ARBA" id="ARBA00009865"/>
    </source>
</evidence>
<gene>
    <name evidence="6" type="ORF">SE17_44020</name>
</gene>
<evidence type="ECO:0000256" key="3">
    <source>
        <dbReference type="ARBA" id="ARBA00022801"/>
    </source>
</evidence>
<dbReference type="EMBL" id="LJCR01003706">
    <property type="protein sequence ID" value="KPV45814.1"/>
    <property type="molecule type" value="Genomic_DNA"/>
</dbReference>
<dbReference type="PROSITE" id="PS51257">
    <property type="entry name" value="PROKAR_LIPOPROTEIN"/>
    <property type="match status" value="1"/>
</dbReference>
<feature type="signal peptide" evidence="5">
    <location>
        <begin position="1"/>
        <end position="25"/>
    </location>
</feature>
<accession>A0A0P9F303</accession>
<feature type="non-terminal residue" evidence="6">
    <location>
        <position position="140"/>
    </location>
</feature>
<dbReference type="Pfam" id="PF04616">
    <property type="entry name" value="Glyco_hydro_43"/>
    <property type="match status" value="1"/>
</dbReference>
<dbReference type="PANTHER" id="PTHR43817">
    <property type="entry name" value="GLYCOSYL HYDROLASE"/>
    <property type="match status" value="1"/>
</dbReference>
<dbReference type="InterPro" id="IPR006710">
    <property type="entry name" value="Glyco_hydro_43"/>
</dbReference>
<evidence type="ECO:0000256" key="5">
    <source>
        <dbReference type="SAM" id="SignalP"/>
    </source>
</evidence>
<dbReference type="AlphaFoldDB" id="A0A0P9F303"/>
<dbReference type="Gene3D" id="2.115.10.20">
    <property type="entry name" value="Glycosyl hydrolase domain, family 43"/>
    <property type="match status" value="1"/>
</dbReference>
<evidence type="ECO:0000313" key="6">
    <source>
        <dbReference type="EMBL" id="KPV45814.1"/>
    </source>
</evidence>
<keyword evidence="2 5" id="KW-0732">Signal</keyword>
<keyword evidence="7" id="KW-1185">Reference proteome</keyword>
<keyword evidence="3" id="KW-0378">Hydrolase</keyword>
<keyword evidence="4" id="KW-0326">Glycosidase</keyword>
<comment type="similarity">
    <text evidence="1">Belongs to the glycosyl hydrolase 43 family.</text>
</comment>
<reference evidence="6 7" key="1">
    <citation type="submission" date="2015-09" db="EMBL/GenBank/DDBJ databases">
        <title>Draft genome sequence of Kouleothrix aurantiaca JCM 19913.</title>
        <authorList>
            <person name="Hemp J."/>
        </authorList>
    </citation>
    <scope>NUCLEOTIDE SEQUENCE [LARGE SCALE GENOMIC DNA]</scope>
    <source>
        <strain evidence="6 7">COM-B</strain>
    </source>
</reference>
<sequence length="140" mass="15290">MRHLARHLRWFALAWLLAGCASAPASPQPTSAPASVPTDAPASAAATFFNPLNEANGADPWLQYYDGNYYLTTTQVGDIRMWKSPTLAGLATAAPAVVWSDDEPTRCCNMWAPEFHLLDGPNGKRWYLYYPAGSDGTLDK</sequence>
<name>A0A0P9F303_9CHLR</name>
<evidence type="ECO:0008006" key="8">
    <source>
        <dbReference type="Google" id="ProtNLM"/>
    </source>
</evidence>
<dbReference type="SUPFAM" id="SSF75005">
    <property type="entry name" value="Arabinanase/levansucrase/invertase"/>
    <property type="match status" value="1"/>
</dbReference>